<dbReference type="KEGG" id="ahel:Q31a_37500"/>
<organism evidence="2 3">
    <name type="scientific">Aureliella helgolandensis</name>
    <dbReference type="NCBI Taxonomy" id="2527968"/>
    <lineage>
        <taxon>Bacteria</taxon>
        <taxon>Pseudomonadati</taxon>
        <taxon>Planctomycetota</taxon>
        <taxon>Planctomycetia</taxon>
        <taxon>Pirellulales</taxon>
        <taxon>Pirellulaceae</taxon>
        <taxon>Aureliella</taxon>
    </lineage>
</organism>
<gene>
    <name evidence="2" type="ORF">Q31a_37500</name>
</gene>
<dbReference type="Proteomes" id="UP000318017">
    <property type="component" value="Chromosome"/>
</dbReference>
<reference evidence="2 3" key="1">
    <citation type="submission" date="2019-02" db="EMBL/GenBank/DDBJ databases">
        <title>Deep-cultivation of Planctomycetes and their phenomic and genomic characterization uncovers novel biology.</title>
        <authorList>
            <person name="Wiegand S."/>
            <person name="Jogler M."/>
            <person name="Boedeker C."/>
            <person name="Pinto D."/>
            <person name="Vollmers J."/>
            <person name="Rivas-Marin E."/>
            <person name="Kohn T."/>
            <person name="Peeters S.H."/>
            <person name="Heuer A."/>
            <person name="Rast P."/>
            <person name="Oberbeckmann S."/>
            <person name="Bunk B."/>
            <person name="Jeske O."/>
            <person name="Meyerdierks A."/>
            <person name="Storesund J.E."/>
            <person name="Kallscheuer N."/>
            <person name="Luecker S."/>
            <person name="Lage O.M."/>
            <person name="Pohl T."/>
            <person name="Merkel B.J."/>
            <person name="Hornburger P."/>
            <person name="Mueller R.-W."/>
            <person name="Bruemmer F."/>
            <person name="Labrenz M."/>
            <person name="Spormann A.M."/>
            <person name="Op den Camp H."/>
            <person name="Overmann J."/>
            <person name="Amann R."/>
            <person name="Jetten M.S.M."/>
            <person name="Mascher T."/>
            <person name="Medema M.H."/>
            <person name="Devos D.P."/>
            <person name="Kaster A.-K."/>
            <person name="Ovreas L."/>
            <person name="Rohde M."/>
            <person name="Galperin M.Y."/>
            <person name="Jogler C."/>
        </authorList>
    </citation>
    <scope>NUCLEOTIDE SEQUENCE [LARGE SCALE GENOMIC DNA]</scope>
    <source>
        <strain evidence="2 3">Q31a</strain>
    </source>
</reference>
<evidence type="ECO:0000256" key="1">
    <source>
        <dbReference type="SAM" id="SignalP"/>
    </source>
</evidence>
<keyword evidence="3" id="KW-1185">Reference proteome</keyword>
<evidence type="ECO:0000313" key="3">
    <source>
        <dbReference type="Proteomes" id="UP000318017"/>
    </source>
</evidence>
<feature type="signal peptide" evidence="1">
    <location>
        <begin position="1"/>
        <end position="23"/>
    </location>
</feature>
<keyword evidence="1" id="KW-0732">Signal</keyword>
<feature type="chain" id="PRO_5021791288" evidence="1">
    <location>
        <begin position="24"/>
        <end position="187"/>
    </location>
</feature>
<protein>
    <submittedName>
        <fullName evidence="2">Uncharacterized protein</fullName>
    </submittedName>
</protein>
<dbReference type="EMBL" id="CP036298">
    <property type="protein sequence ID" value="QDV25424.1"/>
    <property type="molecule type" value="Genomic_DNA"/>
</dbReference>
<accession>A0A518GA02</accession>
<name>A0A518GA02_9BACT</name>
<dbReference type="AlphaFoldDB" id="A0A518GA02"/>
<evidence type="ECO:0000313" key="2">
    <source>
        <dbReference type="EMBL" id="QDV25424.1"/>
    </source>
</evidence>
<dbReference type="OrthoDB" id="213409at2"/>
<dbReference type="RefSeq" id="WP_145080472.1">
    <property type="nucleotide sequence ID" value="NZ_CP036298.1"/>
</dbReference>
<sequence length="187" mass="20617" precursor="true">MRRTILLAVATILSTLAASSASAQQACPPSVGYETNWKYDYYRNKIWPEPFRAMDTQSVLSYFDTQRDKGWRLNNTLGASMFNPQTQQLTESGKAHVRWITTRAPRDRRVVFVLQGDSQAHTAKRIESTQLAVSEYVPVGALPQIYLTDEDAPGSSGAYQTAVHRAINTSVPSPRLPAAPVTSSSGL</sequence>
<proteinExistence type="predicted"/>